<accession>A0A5P2DJ45</accession>
<dbReference type="EMBL" id="CP029189">
    <property type="protein sequence ID" value="QES52979.1"/>
    <property type="molecule type" value="Genomic_DNA"/>
</dbReference>
<sequence>MRDALDAVDWRALDAVDWRALGAVGPDGHPATDVPKLLRRIARANPTTRPEALERAYCDLQNLLLGSTEVGTAALPFVVDLALDPKTVLRPDLVDLLASLAAEGEPADGEAGEAGSGRAAVWWQQWPRVRRLLDDGDPVTRRAALGLISDRTAPLLERWTAETDPSVQVALLLALGRIAAEEDLTERTAAEVRAVLDGLLHDENPVLRVAAVIASAPLDPRAVPRAHPMLLEILTDPVLAPEFGTVWYTLDCELPYERNDVASWVVELLAPDTTEAASFVTALADTGSRIGDAELRRCALDEAWRLLVRRPSVAAAVLPLAAGLLADPDDDVRYKAAHLLAVLGHEAAPYADRLAALLDDPGESRFFDGTVGDHARWALTRIGDPRVLPDLVERLVAPYRDMQGRGYALSDPRQPDVADVLRPLRAHAGALLPAVREALRDEVSRAGWLVRDLRDVLHAWGENPLLPGEVTPYRQPGEPPLPEPAQAAAAVLAHAAEGEWHGTLSTALDALTQHGHLTPPVRDALTALRAADRRFSEYGDYRAVLQDEEIRARIDRALALPQRCPPAGHALPTSPTTV</sequence>
<name>A0A5P2DJ45_STRVZ</name>
<dbReference type="InterPro" id="IPR011989">
    <property type="entry name" value="ARM-like"/>
</dbReference>
<dbReference type="OrthoDB" id="292843at2"/>
<dbReference type="Pfam" id="PF13646">
    <property type="entry name" value="HEAT_2"/>
    <property type="match status" value="1"/>
</dbReference>
<proteinExistence type="predicted"/>
<evidence type="ECO:0008006" key="3">
    <source>
        <dbReference type="Google" id="ProtNLM"/>
    </source>
</evidence>
<gene>
    <name evidence="1" type="ORF">DEJ51_00795</name>
</gene>
<dbReference type="SUPFAM" id="SSF48371">
    <property type="entry name" value="ARM repeat"/>
    <property type="match status" value="1"/>
</dbReference>
<dbReference type="RefSeq" id="WP_150255358.1">
    <property type="nucleotide sequence ID" value="NZ_CP029189.1"/>
</dbReference>
<dbReference type="Proteomes" id="UP000324101">
    <property type="component" value="Chromosome"/>
</dbReference>
<dbReference type="AlphaFoldDB" id="A0A5P2DJ45"/>
<dbReference type="InterPro" id="IPR016024">
    <property type="entry name" value="ARM-type_fold"/>
</dbReference>
<evidence type="ECO:0000313" key="1">
    <source>
        <dbReference type="EMBL" id="QES52979.1"/>
    </source>
</evidence>
<reference evidence="1 2" key="1">
    <citation type="submission" date="2018-05" db="EMBL/GenBank/DDBJ databases">
        <title>Streptomyces venezuelae.</title>
        <authorList>
            <person name="Kim W."/>
            <person name="Lee N."/>
            <person name="Cho B.-K."/>
        </authorList>
    </citation>
    <scope>NUCLEOTIDE SEQUENCE [LARGE SCALE GENOMIC DNA]</scope>
    <source>
        <strain evidence="1 2">ATCC 21018</strain>
    </source>
</reference>
<evidence type="ECO:0000313" key="2">
    <source>
        <dbReference type="Proteomes" id="UP000324101"/>
    </source>
</evidence>
<organism evidence="1 2">
    <name type="scientific">Streptomyces venezuelae</name>
    <dbReference type="NCBI Taxonomy" id="54571"/>
    <lineage>
        <taxon>Bacteria</taxon>
        <taxon>Bacillati</taxon>
        <taxon>Actinomycetota</taxon>
        <taxon>Actinomycetes</taxon>
        <taxon>Kitasatosporales</taxon>
        <taxon>Streptomycetaceae</taxon>
        <taxon>Streptomyces</taxon>
    </lineage>
</organism>
<protein>
    <recommendedName>
        <fullName evidence="3">PBS lyase</fullName>
    </recommendedName>
</protein>
<dbReference type="Gene3D" id="1.25.10.10">
    <property type="entry name" value="Leucine-rich Repeat Variant"/>
    <property type="match status" value="2"/>
</dbReference>